<dbReference type="AlphaFoldDB" id="A0A4Q0RW09"/>
<comment type="caution">
    <text evidence="1">The sequence shown here is derived from an EMBL/GenBank/DDBJ whole genome shotgun (WGS) entry which is preliminary data.</text>
</comment>
<organism evidence="1 2">
    <name type="scientific">Bradyrhizobium nanningense</name>
    <dbReference type="NCBI Taxonomy" id="1325118"/>
    <lineage>
        <taxon>Bacteria</taxon>
        <taxon>Pseudomonadati</taxon>
        <taxon>Pseudomonadota</taxon>
        <taxon>Alphaproteobacteria</taxon>
        <taxon>Hyphomicrobiales</taxon>
        <taxon>Nitrobacteraceae</taxon>
        <taxon>Bradyrhizobium</taxon>
    </lineage>
</organism>
<proteinExistence type="predicted"/>
<sequence length="59" mass="6766">MSSNDDEIQDLFWTAIETFPEEKRAAAADWLMKRIAALEAIEELENEELRDGILPDEGE</sequence>
<name>A0A4Q0RW09_9BRAD</name>
<evidence type="ECO:0000313" key="1">
    <source>
        <dbReference type="EMBL" id="RXH23314.1"/>
    </source>
</evidence>
<keyword evidence="2" id="KW-1185">Reference proteome</keyword>
<gene>
    <name evidence="1" type="ORF">XH99_31880</name>
</gene>
<dbReference type="EMBL" id="LBJQ01000091">
    <property type="protein sequence ID" value="RXH23314.1"/>
    <property type="molecule type" value="Genomic_DNA"/>
</dbReference>
<reference evidence="1 2" key="1">
    <citation type="submission" date="2015-04" db="EMBL/GenBank/DDBJ databases">
        <title>Comparative genomics of rhizobia nodulating Arachis hypogaea in China.</title>
        <authorList>
            <person name="Li Y."/>
        </authorList>
    </citation>
    <scope>NUCLEOTIDE SEQUENCE [LARGE SCALE GENOMIC DNA]</scope>
    <source>
        <strain evidence="1 2">CCBAU 51757</strain>
    </source>
</reference>
<evidence type="ECO:0000313" key="2">
    <source>
        <dbReference type="Proteomes" id="UP000289546"/>
    </source>
</evidence>
<dbReference type="RefSeq" id="WP_128921868.1">
    <property type="nucleotide sequence ID" value="NZ_LBJC01000033.1"/>
</dbReference>
<protein>
    <submittedName>
        <fullName evidence="1">Uncharacterized protein</fullName>
    </submittedName>
</protein>
<dbReference type="Proteomes" id="UP000289546">
    <property type="component" value="Unassembled WGS sequence"/>
</dbReference>
<accession>A0A4Q0RW09</accession>